<organism evidence="2 3">
    <name type="scientific">Cladosporium halotolerans</name>
    <dbReference type="NCBI Taxonomy" id="1052096"/>
    <lineage>
        <taxon>Eukaryota</taxon>
        <taxon>Fungi</taxon>
        <taxon>Dikarya</taxon>
        <taxon>Ascomycota</taxon>
        <taxon>Pezizomycotina</taxon>
        <taxon>Dothideomycetes</taxon>
        <taxon>Dothideomycetidae</taxon>
        <taxon>Cladosporiales</taxon>
        <taxon>Cladosporiaceae</taxon>
        <taxon>Cladosporium</taxon>
    </lineage>
</organism>
<dbReference type="EMBL" id="JAAQHG020000013">
    <property type="protein sequence ID" value="KAL1586751.1"/>
    <property type="molecule type" value="Genomic_DNA"/>
</dbReference>
<evidence type="ECO:0000313" key="2">
    <source>
        <dbReference type="EMBL" id="KAL1586751.1"/>
    </source>
</evidence>
<feature type="compositionally biased region" description="Polar residues" evidence="1">
    <location>
        <begin position="242"/>
        <end position="252"/>
    </location>
</feature>
<feature type="region of interest" description="Disordered" evidence="1">
    <location>
        <begin position="359"/>
        <end position="395"/>
    </location>
</feature>
<comment type="caution">
    <text evidence="2">The sequence shown here is derived from an EMBL/GenBank/DDBJ whole genome shotgun (WGS) entry which is preliminary data.</text>
</comment>
<dbReference type="Pfam" id="PF13136">
    <property type="entry name" value="DUF3984"/>
    <property type="match status" value="1"/>
</dbReference>
<sequence length="413" mass="43997">MSTSRASSRSKKRSTTNLADLRLAPLSTRYVPDNNRPKHGSTPRSPYEEAADATFARHHPTYMQGRSAPSSPGILSRSSSRRHLGGGLSRRGSLYDDAATAPGVAIVYPDSAREEAMQMRREGSGTIAKAQSEAALGLGRQNQRLSGYGVPVSQKRLAPPRSKTASANTPRVRSRVRLAAAAEEDWLSHASAATNALLQEARGQAWLTSRDSPAALALPSSDEDDEGYEEMAATARLDSPINAGTLSPSSPTAYRWGSRFGSRNGSRRTSRRGSCTNLRTPLATAGLDAPTGYFDLPNADYRDASADYIAEESEDDATAGAAADEHDEAELTKLAQNPSIGFGGIFERIAGMGWFVGGESEESGVETDLDGEESRRKSARPPPPPPVPGDDGQRVGVWEDAAWLLSVAGRALT</sequence>
<name>A0AB34KSM2_9PEZI</name>
<feature type="compositionally biased region" description="Low complexity" evidence="1">
    <location>
        <begin position="67"/>
        <end position="78"/>
    </location>
</feature>
<feature type="compositionally biased region" description="Low complexity" evidence="1">
    <location>
        <begin position="255"/>
        <end position="264"/>
    </location>
</feature>
<dbReference type="AlphaFoldDB" id="A0AB34KSM2"/>
<dbReference type="GeneID" id="96006131"/>
<proteinExistence type="predicted"/>
<feature type="region of interest" description="Disordered" evidence="1">
    <location>
        <begin position="1"/>
        <end position="95"/>
    </location>
</feature>
<protein>
    <submittedName>
        <fullName evidence="2">Uncharacterized protein</fullName>
    </submittedName>
</protein>
<reference evidence="2 3" key="1">
    <citation type="journal article" date="2020" name="Microbiol. Resour. Announc.">
        <title>Draft Genome Sequence of a Cladosporium Species Isolated from the Mesophotic Ascidian Didemnum maculosum.</title>
        <authorList>
            <person name="Gioti A."/>
            <person name="Siaperas R."/>
            <person name="Nikolaivits E."/>
            <person name="Le Goff G."/>
            <person name="Ouazzani J."/>
            <person name="Kotoulas G."/>
            <person name="Topakas E."/>
        </authorList>
    </citation>
    <scope>NUCLEOTIDE SEQUENCE [LARGE SCALE GENOMIC DNA]</scope>
    <source>
        <strain evidence="2 3">TM138-S3</strain>
    </source>
</reference>
<dbReference type="RefSeq" id="XP_069229856.1">
    <property type="nucleotide sequence ID" value="XM_069373293.1"/>
</dbReference>
<gene>
    <name evidence="2" type="ORF">WHR41_04687</name>
</gene>
<accession>A0AB34KSM2</accession>
<evidence type="ECO:0000313" key="3">
    <source>
        <dbReference type="Proteomes" id="UP000803884"/>
    </source>
</evidence>
<feature type="region of interest" description="Disordered" evidence="1">
    <location>
        <begin position="153"/>
        <end position="172"/>
    </location>
</feature>
<feature type="compositionally biased region" description="Acidic residues" evidence="1">
    <location>
        <begin position="359"/>
        <end position="371"/>
    </location>
</feature>
<dbReference type="Proteomes" id="UP000803884">
    <property type="component" value="Unassembled WGS sequence"/>
</dbReference>
<dbReference type="InterPro" id="IPR025040">
    <property type="entry name" value="DUF3984"/>
</dbReference>
<feature type="region of interest" description="Disordered" evidence="1">
    <location>
        <begin position="240"/>
        <end position="277"/>
    </location>
</feature>
<keyword evidence="3" id="KW-1185">Reference proteome</keyword>
<evidence type="ECO:0000256" key="1">
    <source>
        <dbReference type="SAM" id="MobiDB-lite"/>
    </source>
</evidence>